<dbReference type="Proteomes" id="UP001268577">
    <property type="component" value="Unassembled WGS sequence"/>
</dbReference>
<accession>A0AAW8U255</accession>
<gene>
    <name evidence="2" type="ORF">P7H70_05980</name>
</gene>
<dbReference type="EMBL" id="JARQBZ010000008">
    <property type="protein sequence ID" value="MDT2833598.1"/>
    <property type="molecule type" value="Genomic_DNA"/>
</dbReference>
<name>A0AAW8U255_9ENTE</name>
<keyword evidence="1" id="KW-0812">Transmembrane</keyword>
<organism evidence="2 3">
    <name type="scientific">Vagococcus carniphilus</name>
    <dbReference type="NCBI Taxonomy" id="218144"/>
    <lineage>
        <taxon>Bacteria</taxon>
        <taxon>Bacillati</taxon>
        <taxon>Bacillota</taxon>
        <taxon>Bacilli</taxon>
        <taxon>Lactobacillales</taxon>
        <taxon>Enterococcaceae</taxon>
        <taxon>Vagococcus</taxon>
    </lineage>
</organism>
<protein>
    <submittedName>
        <fullName evidence="2">Uncharacterized protein</fullName>
    </submittedName>
</protein>
<feature type="transmembrane region" description="Helical" evidence="1">
    <location>
        <begin position="6"/>
        <end position="39"/>
    </location>
</feature>
<keyword evidence="1" id="KW-0472">Membrane</keyword>
<proteinExistence type="predicted"/>
<comment type="caution">
    <text evidence="2">The sequence shown here is derived from an EMBL/GenBank/DDBJ whole genome shotgun (WGS) entry which is preliminary data.</text>
</comment>
<evidence type="ECO:0000313" key="3">
    <source>
        <dbReference type="Proteomes" id="UP001268577"/>
    </source>
</evidence>
<dbReference type="RefSeq" id="WP_311984335.1">
    <property type="nucleotide sequence ID" value="NZ_JARQBZ010000008.1"/>
</dbReference>
<reference evidence="2" key="1">
    <citation type="submission" date="2023-03" db="EMBL/GenBank/DDBJ databases">
        <authorList>
            <person name="Shen W."/>
            <person name="Cai J."/>
        </authorList>
    </citation>
    <scope>NUCLEOTIDE SEQUENCE</scope>
    <source>
        <strain evidence="2">P96-3</strain>
    </source>
</reference>
<keyword evidence="1" id="KW-1133">Transmembrane helix</keyword>
<evidence type="ECO:0000256" key="1">
    <source>
        <dbReference type="SAM" id="Phobius"/>
    </source>
</evidence>
<evidence type="ECO:0000313" key="2">
    <source>
        <dbReference type="EMBL" id="MDT2833598.1"/>
    </source>
</evidence>
<sequence>MLKLVLLGVLMNFFIFFKFGSGLSGINVLFTVGLLGILYDLMREKKQKIESE</sequence>
<dbReference type="AlphaFoldDB" id="A0AAW8U255"/>